<keyword evidence="1" id="KW-1133">Transmembrane helix</keyword>
<gene>
    <name evidence="2" type="ORF">SAMN06265367_10335</name>
</gene>
<protein>
    <recommendedName>
        <fullName evidence="4">Glycosyltransferase RgtA/B/C/D-like domain-containing protein</fullName>
    </recommendedName>
</protein>
<evidence type="ECO:0008006" key="4">
    <source>
        <dbReference type="Google" id="ProtNLM"/>
    </source>
</evidence>
<feature type="transmembrane region" description="Helical" evidence="1">
    <location>
        <begin position="12"/>
        <end position="37"/>
    </location>
</feature>
<feature type="transmembrane region" description="Helical" evidence="1">
    <location>
        <begin position="357"/>
        <end position="375"/>
    </location>
</feature>
<feature type="transmembrane region" description="Helical" evidence="1">
    <location>
        <begin position="87"/>
        <end position="105"/>
    </location>
</feature>
<keyword evidence="3" id="KW-1185">Reference proteome</keyword>
<evidence type="ECO:0000256" key="1">
    <source>
        <dbReference type="SAM" id="Phobius"/>
    </source>
</evidence>
<feature type="transmembrane region" description="Helical" evidence="1">
    <location>
        <begin position="112"/>
        <end position="131"/>
    </location>
</feature>
<keyword evidence="1" id="KW-0812">Transmembrane</keyword>
<organism evidence="2 3">
    <name type="scientific">Algoriphagus winogradskyi</name>
    <dbReference type="NCBI Taxonomy" id="237017"/>
    <lineage>
        <taxon>Bacteria</taxon>
        <taxon>Pseudomonadati</taxon>
        <taxon>Bacteroidota</taxon>
        <taxon>Cytophagia</taxon>
        <taxon>Cytophagales</taxon>
        <taxon>Cyclobacteriaceae</taxon>
        <taxon>Algoriphagus</taxon>
    </lineage>
</organism>
<accession>A0ABY1NVZ3</accession>
<sequence>MKFDNYKILNYFKLIFLISHFIVSFILFKCFLLNGVVVTSDSFRYFTLSIDISSFNFPSDKYLVPIYSFFISLINLFSSEIVNERLAILQLFIFIISGFLFLRIVNEINIKIDNNLISSFSILLFFSYWVIKFSWIIHADSLIVPCIYLFIYLSFLRFKHKEFILGVLLGFFFLVKLNLSFLVIGILVSVLFNKESIGFKLASIGKIITPFTLVLLLYFILNNNYNLHFDFYSKESYWSLDNFLYFWVGNFNSLVNLSVLYFLPFFKDFNLLIYLLIFWIIPFTLIFISDQSIGRIKDLLVFLFILLHTYSFSLVLIRSLVGLSEVTERTMIGFYAIVPLFFLVLVLSVWKIFDSRYVKLVSTFFFIFVLTLNIYRSIEHIYHKIVIKDYSSFKKVDSLKQDPSFNLLLSLIENDNISHLYTNQTAVFSYIFYKKVFVFGLPYDRVFKGDYFVDEQPDIINNKEYLINDELNKGIALVYFSEIPFPSNNLNNFKYVSGLRCKFSSSKFLNSSSILVYK</sequence>
<feature type="transmembrane region" description="Helical" evidence="1">
    <location>
        <begin position="269"/>
        <end position="288"/>
    </location>
</feature>
<feature type="transmembrane region" description="Helical" evidence="1">
    <location>
        <begin position="163"/>
        <end position="191"/>
    </location>
</feature>
<feature type="transmembrane region" description="Helical" evidence="1">
    <location>
        <begin position="332"/>
        <end position="350"/>
    </location>
</feature>
<dbReference type="Proteomes" id="UP001157915">
    <property type="component" value="Unassembled WGS sequence"/>
</dbReference>
<feature type="transmembrane region" description="Helical" evidence="1">
    <location>
        <begin position="197"/>
        <end position="221"/>
    </location>
</feature>
<feature type="transmembrane region" description="Helical" evidence="1">
    <location>
        <begin position="242"/>
        <end position="263"/>
    </location>
</feature>
<feature type="transmembrane region" description="Helical" evidence="1">
    <location>
        <begin position="62"/>
        <end position="81"/>
    </location>
</feature>
<feature type="transmembrane region" description="Helical" evidence="1">
    <location>
        <begin position="300"/>
        <end position="320"/>
    </location>
</feature>
<keyword evidence="1" id="KW-0472">Membrane</keyword>
<evidence type="ECO:0000313" key="2">
    <source>
        <dbReference type="EMBL" id="SMP19826.1"/>
    </source>
</evidence>
<reference evidence="2 3" key="1">
    <citation type="submission" date="2017-05" db="EMBL/GenBank/DDBJ databases">
        <authorList>
            <person name="Varghese N."/>
            <person name="Submissions S."/>
        </authorList>
    </citation>
    <scope>NUCLEOTIDE SEQUENCE [LARGE SCALE GENOMIC DNA]</scope>
    <source>
        <strain evidence="2 3">DSM 15360</strain>
    </source>
</reference>
<feature type="transmembrane region" description="Helical" evidence="1">
    <location>
        <begin position="137"/>
        <end position="156"/>
    </location>
</feature>
<evidence type="ECO:0000313" key="3">
    <source>
        <dbReference type="Proteomes" id="UP001157915"/>
    </source>
</evidence>
<comment type="caution">
    <text evidence="2">The sequence shown here is derived from an EMBL/GenBank/DDBJ whole genome shotgun (WGS) entry which is preliminary data.</text>
</comment>
<proteinExistence type="predicted"/>
<name>A0ABY1NVZ3_9BACT</name>
<dbReference type="EMBL" id="FXUA01000003">
    <property type="protein sequence ID" value="SMP19826.1"/>
    <property type="molecule type" value="Genomic_DNA"/>
</dbReference>